<protein>
    <submittedName>
        <fullName evidence="3">Transcriptional regulator, XRE family</fullName>
    </submittedName>
</protein>
<feature type="domain" description="HTH cro/C1-type" evidence="2">
    <location>
        <begin position="12"/>
        <end position="66"/>
    </location>
</feature>
<organism evidence="3 4">
    <name type="scientific">Phenylobacterium zucineum (strain HLK1)</name>
    <dbReference type="NCBI Taxonomy" id="450851"/>
    <lineage>
        <taxon>Bacteria</taxon>
        <taxon>Pseudomonadati</taxon>
        <taxon>Pseudomonadota</taxon>
        <taxon>Alphaproteobacteria</taxon>
        <taxon>Caulobacterales</taxon>
        <taxon>Caulobacteraceae</taxon>
        <taxon>Phenylobacterium</taxon>
    </lineage>
</organism>
<sequence>MKPRQQTLGSLLRGLRSRNGWTLKEMSERTGIPLSTLSKVEHDRLTLTYDKLLQLSQRLNLRMSELFSEPEAAPEAPITARRSIGRLDGAIRVNTPNYDYYYMCPDLRRKRMVPTVTRIRAKSVEEFGELVRHPGEEYIYVLQGPVEIHTEFYEPVLLQTGESIYIDSTMGHAYIAPEGTDEAVVLGVCSSADEDLMESLMTLHGDEAPAPAKAAAR</sequence>
<dbReference type="InterPro" id="IPR010982">
    <property type="entry name" value="Lambda_DNA-bd_dom_sf"/>
</dbReference>
<evidence type="ECO:0000259" key="2">
    <source>
        <dbReference type="PROSITE" id="PS50943"/>
    </source>
</evidence>
<dbReference type="SMART" id="SM00530">
    <property type="entry name" value="HTH_XRE"/>
    <property type="match status" value="1"/>
</dbReference>
<dbReference type="Gene3D" id="2.60.120.10">
    <property type="entry name" value="Jelly Rolls"/>
    <property type="match status" value="1"/>
</dbReference>
<dbReference type="InterPro" id="IPR001387">
    <property type="entry name" value="Cro/C1-type_HTH"/>
</dbReference>
<dbReference type="PANTHER" id="PTHR46797">
    <property type="entry name" value="HTH-TYPE TRANSCRIPTIONAL REGULATOR"/>
    <property type="match status" value="1"/>
</dbReference>
<proteinExistence type="predicted"/>
<dbReference type="EMBL" id="CP000747">
    <property type="protein sequence ID" value="ACG78427.1"/>
    <property type="molecule type" value="Genomic_DNA"/>
</dbReference>
<dbReference type="InterPro" id="IPR014710">
    <property type="entry name" value="RmlC-like_jellyroll"/>
</dbReference>
<dbReference type="Gene3D" id="1.10.260.40">
    <property type="entry name" value="lambda repressor-like DNA-binding domains"/>
    <property type="match status" value="1"/>
</dbReference>
<dbReference type="InterPro" id="IPR050807">
    <property type="entry name" value="TransReg_Diox_bact_type"/>
</dbReference>
<dbReference type="KEGG" id="pzu:PHZ_c2016"/>
<keyword evidence="1" id="KW-0238">DNA-binding</keyword>
<dbReference type="PROSITE" id="PS50943">
    <property type="entry name" value="HTH_CROC1"/>
    <property type="match status" value="1"/>
</dbReference>
<reference evidence="3 4" key="1">
    <citation type="journal article" date="2008" name="BMC Genomics">
        <title>Complete genome of Phenylobacterium zucineum - a novel facultative intracellular bacterium isolated from human erythroleukemia cell line K562.</title>
        <authorList>
            <person name="Luo Y."/>
            <person name="Xu X."/>
            <person name="Ding Z."/>
            <person name="Liu Z."/>
            <person name="Zhang B."/>
            <person name="Yan Z."/>
            <person name="Sun J."/>
            <person name="Hu S."/>
            <person name="Hu X."/>
        </authorList>
    </citation>
    <scope>NUCLEOTIDE SEQUENCE [LARGE SCALE GENOMIC DNA]</scope>
    <source>
        <strain evidence="3 4">HLK1</strain>
    </source>
</reference>
<dbReference type="PANTHER" id="PTHR46797:SF20">
    <property type="entry name" value="BLR4304 PROTEIN"/>
    <property type="match status" value="1"/>
</dbReference>
<dbReference type="eggNOG" id="COG1917">
    <property type="taxonomic scope" value="Bacteria"/>
</dbReference>
<evidence type="ECO:0000313" key="3">
    <source>
        <dbReference type="EMBL" id="ACG78427.1"/>
    </source>
</evidence>
<name>B4RDZ4_PHEZH</name>
<dbReference type="Pfam" id="PF07883">
    <property type="entry name" value="Cupin_2"/>
    <property type="match status" value="1"/>
</dbReference>
<dbReference type="InterPro" id="IPR013096">
    <property type="entry name" value="Cupin_2"/>
</dbReference>
<dbReference type="Proteomes" id="UP000001868">
    <property type="component" value="Chromosome"/>
</dbReference>
<evidence type="ECO:0000256" key="1">
    <source>
        <dbReference type="ARBA" id="ARBA00023125"/>
    </source>
</evidence>
<gene>
    <name evidence="3" type="ordered locus">PHZ_c2016</name>
</gene>
<dbReference type="eggNOG" id="COG1396">
    <property type="taxonomic scope" value="Bacteria"/>
</dbReference>
<dbReference type="AlphaFoldDB" id="B4RDZ4"/>
<dbReference type="HOGENOM" id="CLU_085376_3_0_5"/>
<dbReference type="CDD" id="cd00093">
    <property type="entry name" value="HTH_XRE"/>
    <property type="match status" value="1"/>
</dbReference>
<dbReference type="CDD" id="cd02209">
    <property type="entry name" value="cupin_XRE_C"/>
    <property type="match status" value="1"/>
</dbReference>
<accession>B4RDZ4</accession>
<dbReference type="GO" id="GO:0005829">
    <property type="term" value="C:cytosol"/>
    <property type="evidence" value="ECO:0007669"/>
    <property type="project" value="TreeGrafter"/>
</dbReference>
<keyword evidence="4" id="KW-1185">Reference proteome</keyword>
<dbReference type="GO" id="GO:0003700">
    <property type="term" value="F:DNA-binding transcription factor activity"/>
    <property type="evidence" value="ECO:0007669"/>
    <property type="project" value="TreeGrafter"/>
</dbReference>
<dbReference type="RefSeq" id="WP_012522569.1">
    <property type="nucleotide sequence ID" value="NC_011144.1"/>
</dbReference>
<evidence type="ECO:0000313" key="4">
    <source>
        <dbReference type="Proteomes" id="UP000001868"/>
    </source>
</evidence>
<dbReference type="GO" id="GO:0003677">
    <property type="term" value="F:DNA binding"/>
    <property type="evidence" value="ECO:0007669"/>
    <property type="project" value="UniProtKB-KW"/>
</dbReference>
<dbReference type="InterPro" id="IPR011051">
    <property type="entry name" value="RmlC_Cupin_sf"/>
</dbReference>
<dbReference type="STRING" id="450851.PHZ_c2016"/>
<dbReference type="Pfam" id="PF12844">
    <property type="entry name" value="HTH_19"/>
    <property type="match status" value="1"/>
</dbReference>
<dbReference type="SUPFAM" id="SSF51182">
    <property type="entry name" value="RmlC-like cupins"/>
    <property type="match status" value="1"/>
</dbReference>
<dbReference type="SUPFAM" id="SSF47413">
    <property type="entry name" value="lambda repressor-like DNA-binding domains"/>
    <property type="match status" value="1"/>
</dbReference>